<feature type="non-terminal residue" evidence="2">
    <location>
        <position position="392"/>
    </location>
</feature>
<dbReference type="STRING" id="1314778.A0A5C3NQG3"/>
<dbReference type="Pfam" id="PF14529">
    <property type="entry name" value="Exo_endo_phos_2"/>
    <property type="match status" value="1"/>
</dbReference>
<dbReference type="SUPFAM" id="SSF56219">
    <property type="entry name" value="DNase I-like"/>
    <property type="match status" value="1"/>
</dbReference>
<keyword evidence="3" id="KW-1185">Reference proteome</keyword>
<feature type="domain" description="Endonuclease/exonuclease/phosphatase" evidence="1">
    <location>
        <begin position="124"/>
        <end position="242"/>
    </location>
</feature>
<organism evidence="2 3">
    <name type="scientific">Polyporus arcularius HHB13444</name>
    <dbReference type="NCBI Taxonomy" id="1314778"/>
    <lineage>
        <taxon>Eukaryota</taxon>
        <taxon>Fungi</taxon>
        <taxon>Dikarya</taxon>
        <taxon>Basidiomycota</taxon>
        <taxon>Agaricomycotina</taxon>
        <taxon>Agaricomycetes</taxon>
        <taxon>Polyporales</taxon>
        <taxon>Polyporaceae</taxon>
        <taxon>Polyporus</taxon>
    </lineage>
</organism>
<reference evidence="2 3" key="1">
    <citation type="journal article" date="2019" name="Nat. Ecol. Evol.">
        <title>Megaphylogeny resolves global patterns of mushroom evolution.</title>
        <authorList>
            <person name="Varga T."/>
            <person name="Krizsan K."/>
            <person name="Foldi C."/>
            <person name="Dima B."/>
            <person name="Sanchez-Garcia M."/>
            <person name="Sanchez-Ramirez S."/>
            <person name="Szollosi G.J."/>
            <person name="Szarkandi J.G."/>
            <person name="Papp V."/>
            <person name="Albert L."/>
            <person name="Andreopoulos W."/>
            <person name="Angelini C."/>
            <person name="Antonin V."/>
            <person name="Barry K.W."/>
            <person name="Bougher N.L."/>
            <person name="Buchanan P."/>
            <person name="Buyck B."/>
            <person name="Bense V."/>
            <person name="Catcheside P."/>
            <person name="Chovatia M."/>
            <person name="Cooper J."/>
            <person name="Damon W."/>
            <person name="Desjardin D."/>
            <person name="Finy P."/>
            <person name="Geml J."/>
            <person name="Haridas S."/>
            <person name="Hughes K."/>
            <person name="Justo A."/>
            <person name="Karasinski D."/>
            <person name="Kautmanova I."/>
            <person name="Kiss B."/>
            <person name="Kocsube S."/>
            <person name="Kotiranta H."/>
            <person name="LaButti K.M."/>
            <person name="Lechner B.E."/>
            <person name="Liimatainen K."/>
            <person name="Lipzen A."/>
            <person name="Lukacs Z."/>
            <person name="Mihaltcheva S."/>
            <person name="Morgado L.N."/>
            <person name="Niskanen T."/>
            <person name="Noordeloos M.E."/>
            <person name="Ohm R.A."/>
            <person name="Ortiz-Santana B."/>
            <person name="Ovrebo C."/>
            <person name="Racz N."/>
            <person name="Riley R."/>
            <person name="Savchenko A."/>
            <person name="Shiryaev A."/>
            <person name="Soop K."/>
            <person name="Spirin V."/>
            <person name="Szebenyi C."/>
            <person name="Tomsovsky M."/>
            <person name="Tulloss R.E."/>
            <person name="Uehling J."/>
            <person name="Grigoriev I.V."/>
            <person name="Vagvolgyi C."/>
            <person name="Papp T."/>
            <person name="Martin F.M."/>
            <person name="Miettinen O."/>
            <person name="Hibbett D.S."/>
            <person name="Nagy L.G."/>
        </authorList>
    </citation>
    <scope>NUCLEOTIDE SEQUENCE [LARGE SCALE GENOMIC DNA]</scope>
    <source>
        <strain evidence="2 3">HHB13444</strain>
    </source>
</reference>
<protein>
    <submittedName>
        <fullName evidence="2">DNase I-like protein</fullName>
    </submittedName>
</protein>
<evidence type="ECO:0000259" key="1">
    <source>
        <dbReference type="Pfam" id="PF14529"/>
    </source>
</evidence>
<sequence>MSSSSLHVVYHNVNHSPQHTHFILERCAAMNVDVVCLQEPWYGPIRPIPSASPAGPAERTDDNMLYGTQLHPAWSLVEARKDARVVCHVSHRIANTVISLDPVVNHRDCMLLLVRLEPELDPVAIMNLYNDTQNSAVAYLTDIAHLLPAIDIMGGDYNTHSPLWDPDFPPDSMARTGEVLDLHARLGLRLLSPPGVATHIPHRADFRSTVIDLVWVPDDRDPDLYSINVAQEERGLSDHAVIHTKIPAGQWSYEGAPSIAPKSDAEKNFIASIKDAVRLRLPLDTPLGSDTDLRAAVDTLFSCVSDAWLAHASPTVICNKSRLWWDASCTKARRSLEHAQARLKRARRFNPRCVPAARRAVDVARRRLKSAIRRRRREHMDQRIEFVANEQR</sequence>
<dbReference type="InterPro" id="IPR036691">
    <property type="entry name" value="Endo/exonu/phosph_ase_sf"/>
</dbReference>
<accession>A0A5C3NQG3</accession>
<gene>
    <name evidence="2" type="ORF">K466DRAFT_506397</name>
</gene>
<evidence type="ECO:0000313" key="2">
    <source>
        <dbReference type="EMBL" id="TFK78979.1"/>
    </source>
</evidence>
<evidence type="ECO:0000313" key="3">
    <source>
        <dbReference type="Proteomes" id="UP000308197"/>
    </source>
</evidence>
<name>A0A5C3NQG3_9APHY</name>
<proteinExistence type="predicted"/>
<dbReference type="GO" id="GO:0003824">
    <property type="term" value="F:catalytic activity"/>
    <property type="evidence" value="ECO:0007669"/>
    <property type="project" value="InterPro"/>
</dbReference>
<dbReference type="InterPro" id="IPR005135">
    <property type="entry name" value="Endo/exonuclease/phosphatase"/>
</dbReference>
<dbReference type="Proteomes" id="UP000308197">
    <property type="component" value="Unassembled WGS sequence"/>
</dbReference>
<dbReference type="InParanoid" id="A0A5C3NQG3"/>
<dbReference type="Gene3D" id="3.60.10.10">
    <property type="entry name" value="Endonuclease/exonuclease/phosphatase"/>
    <property type="match status" value="1"/>
</dbReference>
<dbReference type="AlphaFoldDB" id="A0A5C3NQG3"/>
<dbReference type="EMBL" id="ML212229">
    <property type="protein sequence ID" value="TFK78979.1"/>
    <property type="molecule type" value="Genomic_DNA"/>
</dbReference>